<dbReference type="STRING" id="1616.IV73_GL000157"/>
<proteinExistence type="predicted"/>
<name>A0A0R2JE60_9LACO</name>
<dbReference type="OrthoDB" id="2339470at2"/>
<reference evidence="2 3" key="1">
    <citation type="journal article" date="2015" name="Genome Announc.">
        <title>Expanding the biotechnology potential of lactobacilli through comparative genomics of 213 strains and associated genera.</title>
        <authorList>
            <person name="Sun Z."/>
            <person name="Harris H.M."/>
            <person name="McCann A."/>
            <person name="Guo C."/>
            <person name="Argimon S."/>
            <person name="Zhang W."/>
            <person name="Yang X."/>
            <person name="Jeffery I.B."/>
            <person name="Cooney J.C."/>
            <person name="Kagawa T.F."/>
            <person name="Liu W."/>
            <person name="Song Y."/>
            <person name="Salvetti E."/>
            <person name="Wrobel A."/>
            <person name="Rasinkangas P."/>
            <person name="Parkhill J."/>
            <person name="Rea M.C."/>
            <person name="O'Sullivan O."/>
            <person name="Ritari J."/>
            <person name="Douillard F.P."/>
            <person name="Paul Ross R."/>
            <person name="Yang R."/>
            <person name="Briner A.E."/>
            <person name="Felis G.E."/>
            <person name="de Vos W.M."/>
            <person name="Barrangou R."/>
            <person name="Klaenhammer T.R."/>
            <person name="Caufield P.W."/>
            <person name="Cui Y."/>
            <person name="Zhang H."/>
            <person name="O'Toole P.W."/>
        </authorList>
    </citation>
    <scope>NUCLEOTIDE SEQUENCE [LARGE SCALE GENOMIC DNA]</scope>
    <source>
        <strain evidence="2 3">DSM 20593</strain>
    </source>
</reference>
<dbReference type="PATRIC" id="fig|1616.3.peg.163"/>
<dbReference type="InterPro" id="IPR026001">
    <property type="entry name" value="Abi-like_C"/>
</dbReference>
<feature type="domain" description="Abortive infection protein-like C-terminal" evidence="1">
    <location>
        <begin position="87"/>
        <end position="150"/>
    </location>
</feature>
<evidence type="ECO:0000259" key="1">
    <source>
        <dbReference type="Pfam" id="PF14355"/>
    </source>
</evidence>
<dbReference type="Proteomes" id="UP000051655">
    <property type="component" value="Unassembled WGS sequence"/>
</dbReference>
<sequence length="271" mass="31555">MKKIIEHQKPEIYIDSFPVVPVDDIYYKMNDSFNDERYDETVSYARSMIESTFKYVYGIIKGNSVSEDLKRQPKLHELSVMTLKIFNNELANSENVIKMTKQVIDIIDAIGNMRNDTDSAHGPERRTIPVNKIEARFVKFNAESIVQMMLDLLFTKTHSLKRNAVNGIIDTNGLKKYNASSYKDEERDISYLVLPDSGIIHQVELTLPSHTNLELDSEFFSEHIADFVEDDVTSEDVSENGIHKYRYYSKKKDFYYDVLIQNNVIYISREF</sequence>
<dbReference type="RefSeq" id="WP_057753417.1">
    <property type="nucleotide sequence ID" value="NZ_JQBP01000001.1"/>
</dbReference>
<evidence type="ECO:0000313" key="2">
    <source>
        <dbReference type="EMBL" id="KRN75664.1"/>
    </source>
</evidence>
<dbReference type="Pfam" id="PF14355">
    <property type="entry name" value="Abi_C"/>
    <property type="match status" value="1"/>
</dbReference>
<dbReference type="EMBL" id="JQBP01000001">
    <property type="protein sequence ID" value="KRN75664.1"/>
    <property type="molecule type" value="Genomic_DNA"/>
</dbReference>
<dbReference type="AlphaFoldDB" id="A0A0R2JE60"/>
<evidence type="ECO:0000313" key="3">
    <source>
        <dbReference type="Proteomes" id="UP000051655"/>
    </source>
</evidence>
<comment type="caution">
    <text evidence="2">The sequence shown here is derived from an EMBL/GenBank/DDBJ whole genome shotgun (WGS) entry which is preliminary data.</text>
</comment>
<protein>
    <recommendedName>
        <fullName evidence="1">Abortive infection protein-like C-terminal domain-containing protein</fullName>
    </recommendedName>
</protein>
<organism evidence="2 3">
    <name type="scientific">Weissella kandleri</name>
    <dbReference type="NCBI Taxonomy" id="1616"/>
    <lineage>
        <taxon>Bacteria</taxon>
        <taxon>Bacillati</taxon>
        <taxon>Bacillota</taxon>
        <taxon>Bacilli</taxon>
        <taxon>Lactobacillales</taxon>
        <taxon>Lactobacillaceae</taxon>
        <taxon>Weissella</taxon>
    </lineage>
</organism>
<gene>
    <name evidence="2" type="ORF">IV73_GL000157</name>
</gene>
<accession>A0A0R2JE60</accession>
<keyword evidence="3" id="KW-1185">Reference proteome</keyword>